<feature type="signal peptide" evidence="6">
    <location>
        <begin position="1"/>
        <end position="23"/>
    </location>
</feature>
<evidence type="ECO:0000313" key="8">
    <source>
        <dbReference type="Proteomes" id="UP001515480"/>
    </source>
</evidence>
<dbReference type="InterPro" id="IPR000048">
    <property type="entry name" value="IQ_motif_EF-hand-BS"/>
</dbReference>
<evidence type="ECO:0000256" key="4">
    <source>
        <dbReference type="ARBA" id="ARBA00022860"/>
    </source>
</evidence>
<reference evidence="7 8" key="1">
    <citation type="journal article" date="2024" name="Science">
        <title>Giant polyketide synthase enzymes in the biosynthesis of giant marine polyether toxins.</title>
        <authorList>
            <person name="Fallon T.R."/>
            <person name="Shende V.V."/>
            <person name="Wierzbicki I.H."/>
            <person name="Pendleton A.L."/>
            <person name="Watervoot N.F."/>
            <person name="Auber R.P."/>
            <person name="Gonzalez D.J."/>
            <person name="Wisecaver J.H."/>
            <person name="Moore B.S."/>
        </authorList>
    </citation>
    <scope>NUCLEOTIDE SEQUENCE [LARGE SCALE GENOMIC DNA]</scope>
    <source>
        <strain evidence="7 8">12B1</strain>
    </source>
</reference>
<accession>A0AB34K546</accession>
<evidence type="ECO:0000256" key="3">
    <source>
        <dbReference type="ARBA" id="ARBA00022737"/>
    </source>
</evidence>
<dbReference type="CDD" id="cd02066">
    <property type="entry name" value="GRX_family"/>
    <property type="match status" value="1"/>
</dbReference>
<keyword evidence="2" id="KW-0963">Cytoplasm</keyword>
<sequence length="445" mass="48977">MSVWLVRCLAPAVAWLEKMSVHCSPPPEELVAVPGDELLVSKAKSFDPAPEVAAITSPAVSTVPTVPTVPAVCTPTVNMQLLKDLAGQCVLLFTSLAGSRPVREVESRRTRLLLNSKKIDFVEIDGALPEHRQVREALWQLAGTRSYPLIFLDQTLLGGYEVLEQLLECNAEDGMFDKLFTRWRQRPLDEQTAATRIEAAARAMRVRMSLAVEHEAASALQALFRGMSLRRRLFRGEHQNGAAVEHEAASMLQAMFRGSSLRRQLVGGDETQTGGALEHKAASTLQAVFRGTSLRRRLVGVENQTGAEAALTAVRSGSFDSPSPHRQSRKRTSKLSCSSIESEGKDTARASAMRWLMAESERCDVQEKLLQEDSESLYRDRGDSDSLDIHGSKHTGLDPFCSPNIVNGISPRRTQSWNVKSLHVRSVMDAAARIRVSVGARTKAW</sequence>
<dbReference type="Proteomes" id="UP001515480">
    <property type="component" value="Unassembled WGS sequence"/>
</dbReference>
<evidence type="ECO:0000256" key="6">
    <source>
        <dbReference type="SAM" id="SignalP"/>
    </source>
</evidence>
<dbReference type="PANTHER" id="PTHR22706:SF1">
    <property type="entry name" value="ASSEMBLY FACTOR FOR SPINDLE MICROTUBULES"/>
    <property type="match status" value="1"/>
</dbReference>
<proteinExistence type="predicted"/>
<evidence type="ECO:0000256" key="1">
    <source>
        <dbReference type="ARBA" id="ARBA00004496"/>
    </source>
</evidence>
<dbReference type="AlphaFoldDB" id="A0AB34K546"/>
<dbReference type="GO" id="GO:0007051">
    <property type="term" value="P:spindle organization"/>
    <property type="evidence" value="ECO:0007669"/>
    <property type="project" value="TreeGrafter"/>
</dbReference>
<dbReference type="Gene3D" id="1.20.5.190">
    <property type="match status" value="2"/>
</dbReference>
<feature type="chain" id="PRO_5044306201" description="Glutaredoxin domain-containing protein" evidence="6">
    <location>
        <begin position="24"/>
        <end position="445"/>
    </location>
</feature>
<evidence type="ECO:0008006" key="9">
    <source>
        <dbReference type="Google" id="ProtNLM"/>
    </source>
</evidence>
<feature type="region of interest" description="Disordered" evidence="5">
    <location>
        <begin position="312"/>
        <end position="345"/>
    </location>
</feature>
<evidence type="ECO:0000256" key="5">
    <source>
        <dbReference type="SAM" id="MobiDB-lite"/>
    </source>
</evidence>
<dbReference type="GO" id="GO:0000278">
    <property type="term" value="P:mitotic cell cycle"/>
    <property type="evidence" value="ECO:0007669"/>
    <property type="project" value="TreeGrafter"/>
</dbReference>
<dbReference type="EMBL" id="JBGBPQ010000001">
    <property type="protein sequence ID" value="KAL1529039.1"/>
    <property type="molecule type" value="Genomic_DNA"/>
</dbReference>
<dbReference type="PROSITE" id="PS51354">
    <property type="entry name" value="GLUTAREDOXIN_2"/>
    <property type="match status" value="1"/>
</dbReference>
<organism evidence="7 8">
    <name type="scientific">Prymnesium parvum</name>
    <name type="common">Toxic golden alga</name>
    <dbReference type="NCBI Taxonomy" id="97485"/>
    <lineage>
        <taxon>Eukaryota</taxon>
        <taxon>Haptista</taxon>
        <taxon>Haptophyta</taxon>
        <taxon>Prymnesiophyceae</taxon>
        <taxon>Prymnesiales</taxon>
        <taxon>Prymnesiaceae</taxon>
        <taxon>Prymnesium</taxon>
    </lineage>
</organism>
<comment type="subcellular location">
    <subcellularLocation>
        <location evidence="1">Cytoplasm</location>
    </subcellularLocation>
</comment>
<keyword evidence="3" id="KW-0677">Repeat</keyword>
<dbReference type="GO" id="GO:0005737">
    <property type="term" value="C:cytoplasm"/>
    <property type="evidence" value="ECO:0007669"/>
    <property type="project" value="UniProtKB-SubCell"/>
</dbReference>
<dbReference type="Pfam" id="PF00612">
    <property type="entry name" value="IQ"/>
    <property type="match status" value="2"/>
</dbReference>
<keyword evidence="4" id="KW-0112">Calmodulin-binding</keyword>
<comment type="caution">
    <text evidence="7">The sequence shown here is derived from an EMBL/GenBank/DDBJ whole genome shotgun (WGS) entry which is preliminary data.</text>
</comment>
<dbReference type="GO" id="GO:0005516">
    <property type="term" value="F:calmodulin binding"/>
    <property type="evidence" value="ECO:0007669"/>
    <property type="project" value="UniProtKB-KW"/>
</dbReference>
<dbReference type="GO" id="GO:0051295">
    <property type="term" value="P:establishment of meiotic spindle localization"/>
    <property type="evidence" value="ECO:0007669"/>
    <property type="project" value="TreeGrafter"/>
</dbReference>
<dbReference type="InterPro" id="IPR051185">
    <property type="entry name" value="ASPM"/>
</dbReference>
<dbReference type="PROSITE" id="PS50096">
    <property type="entry name" value="IQ"/>
    <property type="match status" value="3"/>
</dbReference>
<dbReference type="Gene3D" id="3.40.30.10">
    <property type="entry name" value="Glutaredoxin"/>
    <property type="match status" value="1"/>
</dbReference>
<protein>
    <recommendedName>
        <fullName evidence="9">Glutaredoxin domain-containing protein</fullName>
    </recommendedName>
</protein>
<name>A0AB34K546_PRYPA</name>
<dbReference type="PANTHER" id="PTHR22706">
    <property type="entry name" value="ASSEMBLY FACTOR FOR SPINDLE MICROTUBULES"/>
    <property type="match status" value="1"/>
</dbReference>
<evidence type="ECO:0000313" key="7">
    <source>
        <dbReference type="EMBL" id="KAL1529039.1"/>
    </source>
</evidence>
<dbReference type="SUPFAM" id="SSF52833">
    <property type="entry name" value="Thioredoxin-like"/>
    <property type="match status" value="1"/>
</dbReference>
<gene>
    <name evidence="7" type="ORF">AB1Y20_000002</name>
</gene>
<evidence type="ECO:0000256" key="2">
    <source>
        <dbReference type="ARBA" id="ARBA00022490"/>
    </source>
</evidence>
<keyword evidence="6" id="KW-0732">Signal</keyword>
<dbReference type="SMART" id="SM00015">
    <property type="entry name" value="IQ"/>
    <property type="match status" value="4"/>
</dbReference>
<dbReference type="GO" id="GO:0000922">
    <property type="term" value="C:spindle pole"/>
    <property type="evidence" value="ECO:0007669"/>
    <property type="project" value="TreeGrafter"/>
</dbReference>
<keyword evidence="8" id="KW-1185">Reference proteome</keyword>
<dbReference type="InterPro" id="IPR036249">
    <property type="entry name" value="Thioredoxin-like_sf"/>
</dbReference>